<comment type="caution">
    <text evidence="2">The sequence shown here is derived from an EMBL/GenBank/DDBJ whole genome shotgun (WGS) entry which is preliminary data.</text>
</comment>
<proteinExistence type="predicted"/>
<evidence type="ECO:0000313" key="3">
    <source>
        <dbReference type="Proteomes" id="UP000050471"/>
    </source>
</evidence>
<accession>A0A0P7IK71</accession>
<dbReference type="EMBL" id="LKBA01000004">
    <property type="protein sequence ID" value="KPN64439.1"/>
    <property type="molecule type" value="Genomic_DNA"/>
</dbReference>
<dbReference type="AlphaFoldDB" id="A0A0P7IK71"/>
<dbReference type="STRING" id="154981.AKJ29_17665"/>
<feature type="compositionally biased region" description="Basic and acidic residues" evidence="1">
    <location>
        <begin position="51"/>
        <end position="63"/>
    </location>
</feature>
<protein>
    <submittedName>
        <fullName evidence="2">Uncharacterized protein</fullName>
    </submittedName>
</protein>
<feature type="region of interest" description="Disordered" evidence="1">
    <location>
        <begin position="44"/>
        <end position="69"/>
    </location>
</feature>
<name>A0A0P7IK71_9RHOB</name>
<evidence type="ECO:0000313" key="2">
    <source>
        <dbReference type="EMBL" id="KPN64439.1"/>
    </source>
</evidence>
<organism evidence="2 3">
    <name type="scientific">Aliiroseovarius crassostreae</name>
    <dbReference type="NCBI Taxonomy" id="154981"/>
    <lineage>
        <taxon>Bacteria</taxon>
        <taxon>Pseudomonadati</taxon>
        <taxon>Pseudomonadota</taxon>
        <taxon>Alphaproteobacteria</taxon>
        <taxon>Rhodobacterales</taxon>
        <taxon>Paracoccaceae</taxon>
        <taxon>Aliiroseovarius</taxon>
    </lineage>
</organism>
<evidence type="ECO:0000256" key="1">
    <source>
        <dbReference type="SAM" id="MobiDB-lite"/>
    </source>
</evidence>
<dbReference type="Proteomes" id="UP000050471">
    <property type="component" value="Unassembled WGS sequence"/>
</dbReference>
<sequence>MHVPSPRSVVFTRNSARETCEDASRNEEKARRIAHAEFAAANDTACAKKKPGPDQEVRDRGEEGEGLWF</sequence>
<keyword evidence="3" id="KW-1185">Reference proteome</keyword>
<reference evidence="2 3" key="1">
    <citation type="submission" date="2015-09" db="EMBL/GenBank/DDBJ databases">
        <title>Draft genome sequence of Aliiroseovarius crassostreae CV919-312TSm, the causative agent of Roseovarius Oyster Disease (formerly Juvenile Oyster Disease).</title>
        <authorList>
            <person name="Kessner L."/>
            <person name="Spinard E."/>
            <person name="Nelson D."/>
        </authorList>
    </citation>
    <scope>NUCLEOTIDE SEQUENCE [LARGE SCALE GENOMIC DNA]</scope>
    <source>
        <strain evidence="2 3">CV919-312</strain>
    </source>
</reference>
<gene>
    <name evidence="2" type="ORF">AKJ29_17665</name>
</gene>